<comment type="caution">
    <text evidence="2">The sequence shown here is derived from an EMBL/GenBank/DDBJ whole genome shotgun (WGS) entry which is preliminary data.</text>
</comment>
<feature type="region of interest" description="Disordered" evidence="1">
    <location>
        <begin position="146"/>
        <end position="171"/>
    </location>
</feature>
<dbReference type="AlphaFoldDB" id="A0A8J6APP2"/>
<sequence>MDRPLSCYSLHQKTFLDIHMILISSSDARSRFCTATHRPGHLLCQSCCSGACCNVKTPQALPDLSLRANTGSAAFNFDAPRSTQRTPAIVDMPTELVSPTQSSGRISPQSQCSSSIVPRSDGGAELTLTSRDVDGVIRTTTMVLKSIKRSPPPSQSVEGENATPVQVYRRR</sequence>
<organism evidence="2 3">
    <name type="scientific">Carpediemonas membranifera</name>
    <dbReference type="NCBI Taxonomy" id="201153"/>
    <lineage>
        <taxon>Eukaryota</taxon>
        <taxon>Metamonada</taxon>
        <taxon>Carpediemonas-like organisms</taxon>
        <taxon>Carpediemonas</taxon>
    </lineage>
</organism>
<reference evidence="2" key="1">
    <citation type="submission" date="2021-05" db="EMBL/GenBank/DDBJ databases">
        <title>A free-living protist that lacks canonical eukaryotic 1 DNA replication and segregation systems.</title>
        <authorList>
            <person name="Salas-Leiva D.E."/>
            <person name="Tromer E.C."/>
            <person name="Curtis B.A."/>
            <person name="Jerlstrom-Hultqvist J."/>
            <person name="Kolisko M."/>
            <person name="Yi Z."/>
            <person name="Salas-Leiva J.S."/>
            <person name="Gallot-Lavallee L."/>
            <person name="Kops G.J.P.L."/>
            <person name="Archibald J.M."/>
            <person name="Simpson A.G.B."/>
            <person name="Roger A.J."/>
        </authorList>
    </citation>
    <scope>NUCLEOTIDE SEQUENCE</scope>
    <source>
        <strain evidence="2">BICM</strain>
    </source>
</reference>
<name>A0A8J6APP2_9EUKA</name>
<dbReference type="Proteomes" id="UP000717585">
    <property type="component" value="Unassembled WGS sequence"/>
</dbReference>
<dbReference type="EMBL" id="JAHDYR010000067">
    <property type="protein sequence ID" value="KAG9389713.1"/>
    <property type="molecule type" value="Genomic_DNA"/>
</dbReference>
<gene>
    <name evidence="2" type="ORF">J8273_8387</name>
</gene>
<evidence type="ECO:0000313" key="2">
    <source>
        <dbReference type="EMBL" id="KAG9389713.1"/>
    </source>
</evidence>
<accession>A0A8J6APP2</accession>
<feature type="compositionally biased region" description="Polar residues" evidence="1">
    <location>
        <begin position="98"/>
        <end position="117"/>
    </location>
</feature>
<proteinExistence type="predicted"/>
<feature type="region of interest" description="Disordered" evidence="1">
    <location>
        <begin position="98"/>
        <end position="125"/>
    </location>
</feature>
<protein>
    <submittedName>
        <fullName evidence="2">Uncharacterized protein</fullName>
    </submittedName>
</protein>
<evidence type="ECO:0000313" key="3">
    <source>
        <dbReference type="Proteomes" id="UP000717585"/>
    </source>
</evidence>
<keyword evidence="3" id="KW-1185">Reference proteome</keyword>
<evidence type="ECO:0000256" key="1">
    <source>
        <dbReference type="SAM" id="MobiDB-lite"/>
    </source>
</evidence>